<feature type="region of interest" description="Disordered" evidence="1">
    <location>
        <begin position="774"/>
        <end position="829"/>
    </location>
</feature>
<accession>A0ABR2KME0</accession>
<evidence type="ECO:0008006" key="5">
    <source>
        <dbReference type="Google" id="ProtNLM"/>
    </source>
</evidence>
<comment type="caution">
    <text evidence="3">The sequence shown here is derived from an EMBL/GenBank/DDBJ whole genome shotgun (WGS) entry which is preliminary data.</text>
</comment>
<feature type="compositionally biased region" description="Low complexity" evidence="1">
    <location>
        <begin position="774"/>
        <end position="809"/>
    </location>
</feature>
<feature type="region of interest" description="Disordered" evidence="1">
    <location>
        <begin position="1057"/>
        <end position="1109"/>
    </location>
</feature>
<keyword evidence="2" id="KW-0472">Membrane</keyword>
<feature type="transmembrane region" description="Helical" evidence="2">
    <location>
        <begin position="662"/>
        <end position="680"/>
    </location>
</feature>
<feature type="compositionally biased region" description="Acidic residues" evidence="1">
    <location>
        <begin position="1097"/>
        <end position="1109"/>
    </location>
</feature>
<feature type="region of interest" description="Disordered" evidence="1">
    <location>
        <begin position="690"/>
        <end position="714"/>
    </location>
</feature>
<evidence type="ECO:0000313" key="4">
    <source>
        <dbReference type="Proteomes" id="UP001470230"/>
    </source>
</evidence>
<keyword evidence="2" id="KW-0812">Transmembrane</keyword>
<dbReference type="Proteomes" id="UP001470230">
    <property type="component" value="Unassembled WGS sequence"/>
</dbReference>
<feature type="compositionally biased region" description="Polar residues" evidence="1">
    <location>
        <begin position="690"/>
        <end position="702"/>
    </location>
</feature>
<name>A0ABR2KME0_9EUKA</name>
<evidence type="ECO:0000313" key="3">
    <source>
        <dbReference type="EMBL" id="KAK8892297.1"/>
    </source>
</evidence>
<dbReference type="PANTHER" id="PTHR42264:SF3">
    <property type="entry name" value="F-BOX DOMAIN-CONTAINING PROTEIN-RELATED"/>
    <property type="match status" value="1"/>
</dbReference>
<evidence type="ECO:0000256" key="1">
    <source>
        <dbReference type="SAM" id="MobiDB-lite"/>
    </source>
</evidence>
<keyword evidence="4" id="KW-1185">Reference proteome</keyword>
<evidence type="ECO:0000256" key="2">
    <source>
        <dbReference type="SAM" id="Phobius"/>
    </source>
</evidence>
<protein>
    <recommendedName>
        <fullName evidence="5">RUN domain-containing protein</fullName>
    </recommendedName>
</protein>
<feature type="compositionally biased region" description="Low complexity" evidence="1">
    <location>
        <begin position="1068"/>
        <end position="1079"/>
    </location>
</feature>
<feature type="transmembrane region" description="Helical" evidence="2">
    <location>
        <begin position="333"/>
        <end position="359"/>
    </location>
</feature>
<dbReference type="EMBL" id="JAPFFF010000004">
    <property type="protein sequence ID" value="KAK8892297.1"/>
    <property type="molecule type" value="Genomic_DNA"/>
</dbReference>
<reference evidence="3 4" key="1">
    <citation type="submission" date="2024-04" db="EMBL/GenBank/DDBJ databases">
        <title>Tritrichomonas musculus Genome.</title>
        <authorList>
            <person name="Alves-Ferreira E."/>
            <person name="Grigg M."/>
            <person name="Lorenzi H."/>
            <person name="Galac M."/>
        </authorList>
    </citation>
    <scope>NUCLEOTIDE SEQUENCE [LARGE SCALE GENOMIC DNA]</scope>
    <source>
        <strain evidence="3 4">EAF2021</strain>
    </source>
</reference>
<sequence length="1109" mass="128614">MIKLRTISVFLENLNDDPKLVRCSDTLMTQLVKFVTSISLNVVPTPFRFFATQLLPLKERRFCQFEFDPSNPENFQLYYIFELDNDTIQLRTFNNSFNFDNWDPFHQGSLESADASQFFNFSTVTLFKDLTGWSYFYCRFGNQNYLRTPQMSVFSSSKNSNDELISLSGISLFTKEIANMIEKVPCEVMNSSSFSSDTTKPDENQNAFVKYALLIADSNTVIVEKDIGVVEPLEIIDFLPTFPKLDQLNSPFWAELSKVVFQHKVNEVFEFNFDKVLYLVVKTNVSSKLRESNNKKESISNGIINRFINATIKGNESHVFIACFPVDPSVQSVYYPMSVLFVLGISILGFTFLVSTFLIKRENLWRIRKIALQTPKFTQSMNDEHSKIHHGSNNDNMDDDNNSTSHYGYIPNSVMNIRDFQLEYPDDATLNKALDVAVENLTLRDDQKYVVTKKETCDFCKYFVPEKVDFQKDQFLIPNKKSGKLSRRFSSVSYRKSNMAATESEDLSENDDSDNDADFNSNINLNANIEKETDESLYKIWKNMSLPFIQVMSKKKKDDEDILNSTYHMRKGKGNKNKFIWEKFQIDNFLLEPSRMLIRYMMTLLSDCQLFFPPFDPMCVANLLIVLEKGIRNPIHAAHELFSVNQIIYGPFNYWLTNKLDILVLFFAVYFSHFDYRLYIISNNQQKDQNNGFEEGNQVNNMSDEDSNSKSGSIPVLNENDIKLTIEGFKAFDDDFSKIEENLKEIKTLLFQIFPIRKFTTKIEAENIPKRNESSFMDSINSSNSDIPDSQSMPNLNQNSNTNNNFPDTNGKEKTQQKKLSSTPPSFQNFKKFSINKRSYSNIGSKDALPNTLIGATTESETENTESQTTDTMTSLSFSINAIDSELNSDSMNSRSSYLKRKSELAKRKKKKNRTPFWYFWKTLKQVMLKICIKNESFDLLGQMRVRIQSPYIDIHNDYGDKLLFMESVLKLCEFCEYWSPVEVMEKALEIHDSTMFNKDEISDIFFLSSFHLEFCKKVVLPWVKILAIFKPQAFEDVINNSSNVIEYWTKKKETAQNSAEETERETNSNNDNNNIIPEDQIKKEQQYENNGLQNDTSDDNEYNYYDND</sequence>
<feature type="compositionally biased region" description="Polar residues" evidence="1">
    <location>
        <begin position="818"/>
        <end position="829"/>
    </location>
</feature>
<dbReference type="PANTHER" id="PTHR42264">
    <property type="entry name" value="EPHRIN_REC_LIKE DOMAIN-CONTAINING PROTEIN"/>
    <property type="match status" value="1"/>
</dbReference>
<keyword evidence="2" id="KW-1133">Transmembrane helix</keyword>
<proteinExistence type="predicted"/>
<organism evidence="3 4">
    <name type="scientific">Tritrichomonas musculus</name>
    <dbReference type="NCBI Taxonomy" id="1915356"/>
    <lineage>
        <taxon>Eukaryota</taxon>
        <taxon>Metamonada</taxon>
        <taxon>Parabasalia</taxon>
        <taxon>Tritrichomonadida</taxon>
        <taxon>Tritrichomonadidae</taxon>
        <taxon>Tritrichomonas</taxon>
    </lineage>
</organism>
<gene>
    <name evidence="3" type="ORF">M9Y10_029522</name>
</gene>
<dbReference type="SUPFAM" id="SSF109604">
    <property type="entry name" value="HD-domain/PDEase-like"/>
    <property type="match status" value="1"/>
</dbReference>